<sequence>MPWMRRVLLVVFTAILAGQHPAVAAGYPKVDAQVETPGLFDDAEGGNADADDPAIWVNDHDPSRGIVVATAKEGGLHSYRLDGKQIKHVAAPARPGPEHAPGRFNNVDIVDDLAIVSDRGRDHIRFYKVNGLEDLTAPDVPFVFSANQSEVDEQRTAYGLAAWYDRADRATYVLVSRRSTTQVALLKVEPRGKRYSYRVVRTLDLPGEFTLPNGAKWQPCDEPGVQPQVEGMVVDHRTGTLYAGQEDVGIWRVSAKLTGRPVLIDKVREFGVPGTYDPETEECAPGKDPGFGGHHVSADVEGLTIHYGRNLLLVSSQGDNTFAAYDLPGRYRASFQIKYGDDLVQESDGATVVGTSLGPRYPHGLLAVQDGRNAGESRDSTNFKFVRWEEVARAIP</sequence>
<dbReference type="STRING" id="860235.AOZ06_49080"/>
<dbReference type="InterPro" id="IPR011042">
    <property type="entry name" value="6-blade_b-propeller_TolB-like"/>
</dbReference>
<dbReference type="SUPFAM" id="SSF50956">
    <property type="entry name" value="Thermostable phytase (3-phytase)"/>
    <property type="match status" value="1"/>
</dbReference>
<evidence type="ECO:0000313" key="4">
    <source>
        <dbReference type="Proteomes" id="UP000063699"/>
    </source>
</evidence>
<dbReference type="PROSITE" id="PS51662">
    <property type="entry name" value="BP_PHYTASE"/>
    <property type="match status" value="1"/>
</dbReference>
<keyword evidence="4" id="KW-1185">Reference proteome</keyword>
<dbReference type="InterPro" id="IPR003431">
    <property type="entry name" value="B-propeller_Phytase"/>
</dbReference>
<feature type="signal peptide" evidence="1">
    <location>
        <begin position="1"/>
        <end position="24"/>
    </location>
</feature>
<dbReference type="KEGG" id="kphy:AOZ06_49080"/>
<dbReference type="Pfam" id="PF02333">
    <property type="entry name" value="Phytase"/>
    <property type="match status" value="2"/>
</dbReference>
<name>A0A0N9I6K6_9PSEU</name>
<proteinExistence type="predicted"/>
<dbReference type="AlphaFoldDB" id="A0A0N9I6K6"/>
<gene>
    <name evidence="3" type="ORF">AOZ06_49080</name>
</gene>
<feature type="domain" description="BPP" evidence="2">
    <location>
        <begin position="20"/>
        <end position="395"/>
    </location>
</feature>
<evidence type="ECO:0000259" key="2">
    <source>
        <dbReference type="PROSITE" id="PS51662"/>
    </source>
</evidence>
<dbReference type="GO" id="GO:0016158">
    <property type="term" value="F:inositol hexakisphosphate 3-phosphatase activity"/>
    <property type="evidence" value="ECO:0007669"/>
    <property type="project" value="InterPro"/>
</dbReference>
<organism evidence="3 4">
    <name type="scientific">Kibdelosporangium phytohabitans</name>
    <dbReference type="NCBI Taxonomy" id="860235"/>
    <lineage>
        <taxon>Bacteria</taxon>
        <taxon>Bacillati</taxon>
        <taxon>Actinomycetota</taxon>
        <taxon>Actinomycetes</taxon>
        <taxon>Pseudonocardiales</taxon>
        <taxon>Pseudonocardiaceae</taxon>
        <taxon>Kibdelosporangium</taxon>
    </lineage>
</organism>
<evidence type="ECO:0000256" key="1">
    <source>
        <dbReference type="SAM" id="SignalP"/>
    </source>
</evidence>
<dbReference type="EMBL" id="CP012752">
    <property type="protein sequence ID" value="ALG13770.1"/>
    <property type="molecule type" value="Genomic_DNA"/>
</dbReference>
<protein>
    <recommendedName>
        <fullName evidence="2">BPP domain-containing protein</fullName>
    </recommendedName>
</protein>
<keyword evidence="1" id="KW-0732">Signal</keyword>
<reference evidence="3 4" key="1">
    <citation type="submission" date="2015-07" db="EMBL/GenBank/DDBJ databases">
        <title>Genome sequencing of Kibdelosporangium phytohabitans.</title>
        <authorList>
            <person name="Qin S."/>
            <person name="Xing K."/>
        </authorList>
    </citation>
    <scope>NUCLEOTIDE SEQUENCE [LARGE SCALE GENOMIC DNA]</scope>
    <source>
        <strain evidence="3 4">KLBMP1111</strain>
    </source>
</reference>
<dbReference type="Gene3D" id="2.120.10.30">
    <property type="entry name" value="TolB, C-terminal domain"/>
    <property type="match status" value="1"/>
</dbReference>
<dbReference type="Proteomes" id="UP000063699">
    <property type="component" value="Chromosome"/>
</dbReference>
<feature type="chain" id="PRO_5006035908" description="BPP domain-containing protein" evidence="1">
    <location>
        <begin position="25"/>
        <end position="396"/>
    </location>
</feature>
<accession>A0A0N9I6K6</accession>
<dbReference type="OrthoDB" id="8696437at2"/>
<evidence type="ECO:0000313" key="3">
    <source>
        <dbReference type="EMBL" id="ALG13770.1"/>
    </source>
</evidence>